<evidence type="ECO:0000313" key="10">
    <source>
        <dbReference type="Proteomes" id="UP001447188"/>
    </source>
</evidence>
<evidence type="ECO:0000313" key="9">
    <source>
        <dbReference type="EMBL" id="KAL0639159.1"/>
    </source>
</evidence>
<dbReference type="InterPro" id="IPR033939">
    <property type="entry name" value="BCAT_family"/>
</dbReference>
<dbReference type="PROSITE" id="PS00770">
    <property type="entry name" value="AA_TRANSFER_CLASS_4"/>
    <property type="match status" value="1"/>
</dbReference>
<proteinExistence type="inferred from homology"/>
<keyword evidence="4 8" id="KW-0808">Transferase</keyword>
<keyword evidence="3 8" id="KW-0032">Aminotransferase</keyword>
<dbReference type="InterPro" id="IPR043131">
    <property type="entry name" value="BCAT-like_N"/>
</dbReference>
<dbReference type="EC" id="2.6.1.42" evidence="8"/>
<comment type="catalytic activity">
    <reaction evidence="8">
        <text>L-valine + 2-oxoglutarate = 3-methyl-2-oxobutanoate + L-glutamate</text>
        <dbReference type="Rhea" id="RHEA:24813"/>
        <dbReference type="ChEBI" id="CHEBI:11851"/>
        <dbReference type="ChEBI" id="CHEBI:16810"/>
        <dbReference type="ChEBI" id="CHEBI:29985"/>
        <dbReference type="ChEBI" id="CHEBI:57762"/>
        <dbReference type="EC" id="2.6.1.42"/>
    </reaction>
</comment>
<keyword evidence="5 7" id="KW-0663">Pyridoxal phosphate</keyword>
<evidence type="ECO:0000256" key="6">
    <source>
        <dbReference type="RuleBase" id="RU004106"/>
    </source>
</evidence>
<dbReference type="PANTHER" id="PTHR11825">
    <property type="entry name" value="SUBGROUP IIII AMINOTRANSFERASE"/>
    <property type="match status" value="1"/>
</dbReference>
<evidence type="ECO:0000256" key="7">
    <source>
        <dbReference type="RuleBase" id="RU004516"/>
    </source>
</evidence>
<comment type="cofactor">
    <cofactor evidence="1 7">
        <name>pyridoxal 5'-phosphate</name>
        <dbReference type="ChEBI" id="CHEBI:597326"/>
    </cofactor>
</comment>
<keyword evidence="8" id="KW-0028">Amino-acid biosynthesis</keyword>
<dbReference type="Gene3D" id="3.30.470.10">
    <property type="match status" value="1"/>
</dbReference>
<comment type="catalytic activity">
    <reaction evidence="8">
        <text>L-leucine + 2-oxoglutarate = 4-methyl-2-oxopentanoate + L-glutamate</text>
        <dbReference type="Rhea" id="RHEA:18321"/>
        <dbReference type="ChEBI" id="CHEBI:16810"/>
        <dbReference type="ChEBI" id="CHEBI:17865"/>
        <dbReference type="ChEBI" id="CHEBI:29985"/>
        <dbReference type="ChEBI" id="CHEBI:57427"/>
        <dbReference type="EC" id="2.6.1.42"/>
    </reaction>
</comment>
<dbReference type="InterPro" id="IPR018300">
    <property type="entry name" value="Aminotrans_IV_CS"/>
</dbReference>
<dbReference type="InterPro" id="IPR005786">
    <property type="entry name" value="B_amino_transII"/>
</dbReference>
<gene>
    <name evidence="9" type="ORF">Q9L58_001845</name>
</gene>
<evidence type="ECO:0000256" key="2">
    <source>
        <dbReference type="ARBA" id="ARBA00009320"/>
    </source>
</evidence>
<dbReference type="InterPro" id="IPR001544">
    <property type="entry name" value="Aminotrans_IV"/>
</dbReference>
<name>A0ABR3GTB8_9PEZI</name>
<organism evidence="9 10">
    <name type="scientific">Discina gigas</name>
    <dbReference type="NCBI Taxonomy" id="1032678"/>
    <lineage>
        <taxon>Eukaryota</taxon>
        <taxon>Fungi</taxon>
        <taxon>Dikarya</taxon>
        <taxon>Ascomycota</taxon>
        <taxon>Pezizomycotina</taxon>
        <taxon>Pezizomycetes</taxon>
        <taxon>Pezizales</taxon>
        <taxon>Discinaceae</taxon>
        <taxon>Discina</taxon>
    </lineage>
</organism>
<dbReference type="EMBL" id="JBBBZM010000014">
    <property type="protein sequence ID" value="KAL0639159.1"/>
    <property type="molecule type" value="Genomic_DNA"/>
</dbReference>
<dbReference type="Proteomes" id="UP001447188">
    <property type="component" value="Unassembled WGS sequence"/>
</dbReference>
<dbReference type="Pfam" id="PF01063">
    <property type="entry name" value="Aminotran_4"/>
    <property type="match status" value="1"/>
</dbReference>
<dbReference type="CDD" id="cd01557">
    <property type="entry name" value="BCAT_beta_family"/>
    <property type="match status" value="1"/>
</dbReference>
<evidence type="ECO:0000256" key="5">
    <source>
        <dbReference type="ARBA" id="ARBA00022898"/>
    </source>
</evidence>
<dbReference type="InterPro" id="IPR036038">
    <property type="entry name" value="Aminotransferase-like"/>
</dbReference>
<keyword evidence="8" id="KW-0100">Branched-chain amino acid biosynthesis</keyword>
<accession>A0ABR3GTB8</accession>
<sequence>MSPPSAVGQNLVRVTAASSLAGPNYTDSSEPPAVAPVATTVPELAELDPSKVKITLTRNPKPFHENPGAPDTTTDHWITAKWNYKTGWQTPELKPSGPIDLWPAASCLHYATECFEGLKAYRGFDGSLRLFRPNCNAARMIISSTRIALPSCSPSALEELIKLLISHDAPKWLPKPGTCLYIRPTMIGTGTALGVQIPKEAMLFILAAVFPVLDAKPMRLLASRENSIRSWPGGFGFAKVGANYGPSLMAHEEAQSKGYDQILWIFDKSCQVTEAGASNFFVIWRNKDTNKLQLITAPLDNRIILDGITRRSVLEIARDRLTGTTGELEGLEIVERTYTMTDLIDAHKDGRFIEAFATGTAYFISPVYDIHFRGTDIQPLQKSGRYTTLIKGWLKGIMYGKERNEWAVVVKEVGFKTETIDETEVEAFAKKIRELKGNTAWAAALERVAREI</sequence>
<evidence type="ECO:0000256" key="8">
    <source>
        <dbReference type="RuleBase" id="RU004517"/>
    </source>
</evidence>
<reference evidence="9 10" key="1">
    <citation type="submission" date="2024-02" db="EMBL/GenBank/DDBJ databases">
        <title>Discinaceae phylogenomics.</title>
        <authorList>
            <person name="Dirks A.C."/>
            <person name="James T.Y."/>
        </authorList>
    </citation>
    <scope>NUCLEOTIDE SEQUENCE [LARGE SCALE GENOMIC DNA]</scope>
    <source>
        <strain evidence="9 10">ACD0624</strain>
    </source>
</reference>
<comment type="catalytic activity">
    <reaction evidence="8">
        <text>L-isoleucine + 2-oxoglutarate = (S)-3-methyl-2-oxopentanoate + L-glutamate</text>
        <dbReference type="Rhea" id="RHEA:24801"/>
        <dbReference type="ChEBI" id="CHEBI:16810"/>
        <dbReference type="ChEBI" id="CHEBI:29985"/>
        <dbReference type="ChEBI" id="CHEBI:35146"/>
        <dbReference type="ChEBI" id="CHEBI:58045"/>
        <dbReference type="EC" id="2.6.1.42"/>
    </reaction>
</comment>
<dbReference type="SUPFAM" id="SSF56752">
    <property type="entry name" value="D-aminoacid aminotransferase-like PLP-dependent enzymes"/>
    <property type="match status" value="1"/>
</dbReference>
<evidence type="ECO:0000256" key="3">
    <source>
        <dbReference type="ARBA" id="ARBA00022576"/>
    </source>
</evidence>
<dbReference type="InterPro" id="IPR043132">
    <property type="entry name" value="BCAT-like_C"/>
</dbReference>
<protein>
    <recommendedName>
        <fullName evidence="8">Branched-chain-amino-acid aminotransferase</fullName>
        <ecNumber evidence="8">2.6.1.42</ecNumber>
    </recommendedName>
</protein>
<evidence type="ECO:0000256" key="1">
    <source>
        <dbReference type="ARBA" id="ARBA00001933"/>
    </source>
</evidence>
<comment type="caution">
    <text evidence="9">The sequence shown here is derived from an EMBL/GenBank/DDBJ whole genome shotgun (WGS) entry which is preliminary data.</text>
</comment>
<evidence type="ECO:0000256" key="4">
    <source>
        <dbReference type="ARBA" id="ARBA00022679"/>
    </source>
</evidence>
<keyword evidence="10" id="KW-1185">Reference proteome</keyword>
<dbReference type="PANTHER" id="PTHR11825:SF69">
    <property type="entry name" value="BRANCHED-CHAIN-AMINO-ACID AMINOTRANSFERASE"/>
    <property type="match status" value="1"/>
</dbReference>
<comment type="similarity">
    <text evidence="2 6">Belongs to the class-IV pyridoxal-phosphate-dependent aminotransferase family.</text>
</comment>
<dbReference type="Gene3D" id="3.20.10.10">
    <property type="entry name" value="D-amino Acid Aminotransferase, subunit A, domain 2"/>
    <property type="match status" value="1"/>
</dbReference>